<keyword evidence="3" id="KW-1185">Reference proteome</keyword>
<comment type="caution">
    <text evidence="2">The sequence shown here is derived from an EMBL/GenBank/DDBJ whole genome shotgun (WGS) entry which is preliminary data.</text>
</comment>
<dbReference type="Proteomes" id="UP001141552">
    <property type="component" value="Unassembled WGS sequence"/>
</dbReference>
<protein>
    <submittedName>
        <fullName evidence="2">Uncharacterized protein</fullName>
    </submittedName>
</protein>
<reference evidence="2" key="1">
    <citation type="submission" date="2022-02" db="EMBL/GenBank/DDBJ databases">
        <authorList>
            <person name="Henning P.M."/>
            <person name="McCubbin A.G."/>
            <person name="Shore J.S."/>
        </authorList>
    </citation>
    <scope>NUCLEOTIDE SEQUENCE</scope>
    <source>
        <strain evidence="2">F60SS</strain>
        <tissue evidence="2">Leaves</tissue>
    </source>
</reference>
<evidence type="ECO:0000256" key="1">
    <source>
        <dbReference type="SAM" id="SignalP"/>
    </source>
</evidence>
<evidence type="ECO:0000313" key="2">
    <source>
        <dbReference type="EMBL" id="KAJ4844037.1"/>
    </source>
</evidence>
<accession>A0A9Q0JK67</accession>
<gene>
    <name evidence="2" type="ORF">Tsubulata_024673</name>
</gene>
<sequence length="219" mass="22995">MAKIVFACAFSLVLLLSIPSGLKAEGELENYAVQSESADAPTMMMSETKSADEMLSETEPAVMMMSASKPAGWTMSESEPEANVAVDSNEKPSAEWMDWFMQVTGGVSDPDSLSPASAPSDAETKLIFEIENSASEIAKSIAGTPMASMANTVGREIMGSPMMSPSGVVQAVETKATGWISWAKHMIGWDSSPAPAAAPQAQVGVAEAPASTRRALRNI</sequence>
<name>A0A9Q0JK67_9ROSI</name>
<feature type="chain" id="PRO_5040385275" evidence="1">
    <location>
        <begin position="25"/>
        <end position="219"/>
    </location>
</feature>
<reference evidence="2" key="2">
    <citation type="journal article" date="2023" name="Plants (Basel)">
        <title>Annotation of the Turnera subulata (Passifloraceae) Draft Genome Reveals the S-Locus Evolved after the Divergence of Turneroideae from Passifloroideae in a Stepwise Manner.</title>
        <authorList>
            <person name="Henning P.M."/>
            <person name="Roalson E.H."/>
            <person name="Mir W."/>
            <person name="McCubbin A.G."/>
            <person name="Shore J.S."/>
        </authorList>
    </citation>
    <scope>NUCLEOTIDE SEQUENCE</scope>
    <source>
        <strain evidence="2">F60SS</strain>
    </source>
</reference>
<proteinExistence type="predicted"/>
<organism evidence="2 3">
    <name type="scientific">Turnera subulata</name>
    <dbReference type="NCBI Taxonomy" id="218843"/>
    <lineage>
        <taxon>Eukaryota</taxon>
        <taxon>Viridiplantae</taxon>
        <taxon>Streptophyta</taxon>
        <taxon>Embryophyta</taxon>
        <taxon>Tracheophyta</taxon>
        <taxon>Spermatophyta</taxon>
        <taxon>Magnoliopsida</taxon>
        <taxon>eudicotyledons</taxon>
        <taxon>Gunneridae</taxon>
        <taxon>Pentapetalae</taxon>
        <taxon>rosids</taxon>
        <taxon>fabids</taxon>
        <taxon>Malpighiales</taxon>
        <taxon>Passifloraceae</taxon>
        <taxon>Turnera</taxon>
    </lineage>
</organism>
<evidence type="ECO:0000313" key="3">
    <source>
        <dbReference type="Proteomes" id="UP001141552"/>
    </source>
</evidence>
<keyword evidence="1" id="KW-0732">Signal</keyword>
<feature type="signal peptide" evidence="1">
    <location>
        <begin position="1"/>
        <end position="24"/>
    </location>
</feature>
<dbReference type="AlphaFoldDB" id="A0A9Q0JK67"/>
<dbReference type="EMBL" id="JAKUCV010002068">
    <property type="protein sequence ID" value="KAJ4844037.1"/>
    <property type="molecule type" value="Genomic_DNA"/>
</dbReference>